<keyword evidence="4" id="KW-1185">Reference proteome</keyword>
<comment type="caution">
    <text evidence="3">The sequence shown here is derived from an EMBL/GenBank/DDBJ whole genome shotgun (WGS) entry which is preliminary data.</text>
</comment>
<evidence type="ECO:0000313" key="4">
    <source>
        <dbReference type="Proteomes" id="UP000029665"/>
    </source>
</evidence>
<dbReference type="STRING" id="5643.A0A060SF57"/>
<keyword evidence="1" id="KW-0175">Coiled coil</keyword>
<feature type="coiled-coil region" evidence="1">
    <location>
        <begin position="116"/>
        <end position="150"/>
    </location>
</feature>
<evidence type="ECO:0000256" key="2">
    <source>
        <dbReference type="SAM" id="MobiDB-lite"/>
    </source>
</evidence>
<feature type="region of interest" description="Disordered" evidence="2">
    <location>
        <begin position="527"/>
        <end position="552"/>
    </location>
</feature>
<dbReference type="EMBL" id="CCBP010000117">
    <property type="protein sequence ID" value="CDO72811.1"/>
    <property type="molecule type" value="Genomic_DNA"/>
</dbReference>
<dbReference type="HOGENOM" id="CLU_379528_0_0_1"/>
<evidence type="ECO:0000313" key="3">
    <source>
        <dbReference type="EMBL" id="CDO72811.1"/>
    </source>
</evidence>
<feature type="region of interest" description="Disordered" evidence="2">
    <location>
        <begin position="736"/>
        <end position="842"/>
    </location>
</feature>
<dbReference type="InterPro" id="IPR046521">
    <property type="entry name" value="DUF6698"/>
</dbReference>
<feature type="region of interest" description="Disordered" evidence="2">
    <location>
        <begin position="425"/>
        <end position="474"/>
    </location>
</feature>
<reference evidence="3" key="1">
    <citation type="submission" date="2014-01" db="EMBL/GenBank/DDBJ databases">
        <title>The genome of the white-rot fungus Pycnoporus cinnabarinus: a basidiomycete model with a versatile arsenal for lignocellulosic biomass breakdown.</title>
        <authorList>
            <person name="Levasseur A."/>
            <person name="Lomascolo A."/>
            <person name="Ruiz-Duenas F.J."/>
            <person name="Uzan E."/>
            <person name="Piumi F."/>
            <person name="Kues U."/>
            <person name="Ram A.F.J."/>
            <person name="Murat C."/>
            <person name="Haon M."/>
            <person name="Benoit I."/>
            <person name="Arfi Y."/>
            <person name="Chevret D."/>
            <person name="Drula E."/>
            <person name="Kwon M.J."/>
            <person name="Gouret P."/>
            <person name="Lesage-Meessen L."/>
            <person name="Lombard V."/>
            <person name="Mariette J."/>
            <person name="Noirot C."/>
            <person name="Park J."/>
            <person name="Patyshakuliyeva A."/>
            <person name="Wieneger R.A.B."/>
            <person name="Wosten H.A.B."/>
            <person name="Martin F."/>
            <person name="Coutinho P.M."/>
            <person name="de Vries R."/>
            <person name="Martinez A.T."/>
            <person name="Klopp C."/>
            <person name="Pontarotti P."/>
            <person name="Henrissat B."/>
            <person name="Record E."/>
        </authorList>
    </citation>
    <scope>NUCLEOTIDE SEQUENCE [LARGE SCALE GENOMIC DNA]</scope>
    <source>
        <strain evidence="3">BRFM137</strain>
    </source>
</reference>
<feature type="compositionally biased region" description="Low complexity" evidence="2">
    <location>
        <begin position="615"/>
        <end position="627"/>
    </location>
</feature>
<feature type="region of interest" description="Disordered" evidence="2">
    <location>
        <begin position="61"/>
        <end position="104"/>
    </location>
</feature>
<evidence type="ECO:0000256" key="1">
    <source>
        <dbReference type="SAM" id="Coils"/>
    </source>
</evidence>
<dbReference type="Pfam" id="PF20414">
    <property type="entry name" value="DUF6698"/>
    <property type="match status" value="1"/>
</dbReference>
<gene>
    <name evidence="3" type="ORF">BN946_scf184994.g64</name>
</gene>
<proteinExistence type="predicted"/>
<feature type="compositionally biased region" description="Polar residues" evidence="2">
    <location>
        <begin position="595"/>
        <end position="605"/>
    </location>
</feature>
<organism evidence="3 4">
    <name type="scientific">Pycnoporus cinnabarinus</name>
    <name type="common">Cinnabar-red polypore</name>
    <name type="synonym">Trametes cinnabarina</name>
    <dbReference type="NCBI Taxonomy" id="5643"/>
    <lineage>
        <taxon>Eukaryota</taxon>
        <taxon>Fungi</taxon>
        <taxon>Dikarya</taxon>
        <taxon>Basidiomycota</taxon>
        <taxon>Agaricomycotina</taxon>
        <taxon>Agaricomycetes</taxon>
        <taxon>Polyporales</taxon>
        <taxon>Polyporaceae</taxon>
        <taxon>Trametes</taxon>
    </lineage>
</organism>
<dbReference type="OrthoDB" id="2758671at2759"/>
<dbReference type="AlphaFoldDB" id="A0A060SF57"/>
<feature type="compositionally biased region" description="Basic residues" evidence="2">
    <location>
        <begin position="790"/>
        <end position="800"/>
    </location>
</feature>
<protein>
    <submittedName>
        <fullName evidence="3">Uncharacterized protein</fullName>
    </submittedName>
</protein>
<feature type="compositionally biased region" description="Polar residues" evidence="2">
    <location>
        <begin position="430"/>
        <end position="439"/>
    </location>
</feature>
<feature type="region of interest" description="Disordered" evidence="2">
    <location>
        <begin position="579"/>
        <end position="627"/>
    </location>
</feature>
<feature type="region of interest" description="Disordered" evidence="2">
    <location>
        <begin position="20"/>
        <end position="43"/>
    </location>
</feature>
<feature type="compositionally biased region" description="Polar residues" evidence="2">
    <location>
        <begin position="743"/>
        <end position="754"/>
    </location>
</feature>
<name>A0A060SF57_PYCCI</name>
<accession>A0A060SF57</accession>
<dbReference type="Proteomes" id="UP000029665">
    <property type="component" value="Unassembled WGS sequence"/>
</dbReference>
<dbReference type="OMA" id="HESRIDY"/>
<sequence>MMPTAQCIAWPEEYVHDPDKVESSQLRSHHYAPSPSSPSTRLLNHYKSLSTPLCTNGLVMPNASESSADEHIDIDNVGSSDDEDGSAGPMSFADQPGRRLNNSQQPATNEALLMGYRESQLQLRAQESELEELRAKTRVLEKNVRRRQSARSNEPPPDLQMYTTDIRNAAVTFALTVRPWVAPKTMSFTARPPVLDTNDSATRYPDTADKAILEQALLEVRAAELYDVFPPSLVEHVSNQWVQKQFREQVGLAKSHLIVAVKHNRLGIYEGLTGLPTTIKGFDDFTAIRRDPACQKWADADKMEPRILFRGDKVYDPGYLFRNEAIWRTMRVLVYGKGALAPGHKLKSNTNGERRGLTKPTFGLIAFACVLTRFFISGDSIFEPEGHESRIDYQAYFDYLMQVLVDMQDRPRIKSTIEWLTRHTFGSGKESGNTASTGQEGPPPRMLNDPSAWDRLDDPFTDDEGSDGNISAPVEVPNAVILSSATMPSASSDLPNNGRMCDRYPVELYSVPSGFGLSNAESFLSGDSVDHDPLSGAFPPPPGIQHRSISQPSSAQCVAHPVLAARPVPPPSPAILLAAPIPHDVPDGHAEPPNAASSHPSQVAPSSLLMPPPSQRRSVSQPSSARRVVSPVTAAHLAAAMIPAARHTGMPPLQQVVLYSEGPGQLPTSVQCAVSSEVPASLGPGHAGVQGNLASLDDLEYGSAYSDAALANELHPVALGLRDLSLDDIAPMVQASASHEDSYITSQRPLQGSSVPRALPGAPTPIATTGMGLVMEDCSGDAVEGEPMRGRRKSRGRPRGKAALAAEPQVRVDSTETLADAPDIGRNRRTTRATRSSKSLNQ</sequence>